<keyword evidence="3" id="KW-1185">Reference proteome</keyword>
<dbReference type="Proteomes" id="UP000019277">
    <property type="component" value="Unassembled WGS sequence"/>
</dbReference>
<dbReference type="STRING" id="909613.UO65_5223"/>
<keyword evidence="1" id="KW-0812">Transmembrane</keyword>
<dbReference type="RefSeq" id="WP_233427838.1">
    <property type="nucleotide sequence ID" value="NZ_AYXG01000203.1"/>
</dbReference>
<name>W7IF61_9PSEU</name>
<organism evidence="2 3">
    <name type="scientific">Actinokineospora spheciospongiae</name>
    <dbReference type="NCBI Taxonomy" id="909613"/>
    <lineage>
        <taxon>Bacteria</taxon>
        <taxon>Bacillati</taxon>
        <taxon>Actinomycetota</taxon>
        <taxon>Actinomycetes</taxon>
        <taxon>Pseudonocardiales</taxon>
        <taxon>Pseudonocardiaceae</taxon>
        <taxon>Actinokineospora</taxon>
    </lineage>
</organism>
<accession>W7IF61</accession>
<reference evidence="2 3" key="1">
    <citation type="journal article" date="2014" name="Genome Announc.">
        <title>Draft Genome Sequence of the Antitrypanosomally Active Sponge-Associated Bacterium Actinokineospora sp. Strain EG49.</title>
        <authorList>
            <person name="Harjes J."/>
            <person name="Ryu T."/>
            <person name="Abdelmohsen U.R."/>
            <person name="Moitinho-Silva L."/>
            <person name="Horn H."/>
            <person name="Ravasi T."/>
            <person name="Hentschel U."/>
        </authorList>
    </citation>
    <scope>NUCLEOTIDE SEQUENCE [LARGE SCALE GENOMIC DNA]</scope>
    <source>
        <strain evidence="2 3">EG49</strain>
    </source>
</reference>
<evidence type="ECO:0000313" key="2">
    <source>
        <dbReference type="EMBL" id="EWC59495.1"/>
    </source>
</evidence>
<dbReference type="Pfam" id="PF14029">
    <property type="entry name" value="DUF4244"/>
    <property type="match status" value="1"/>
</dbReference>
<accession>A0A8E2X657</accession>
<keyword evidence="1" id="KW-1133">Transmembrane helix</keyword>
<keyword evidence="1" id="KW-0472">Membrane</keyword>
<evidence type="ECO:0000256" key="1">
    <source>
        <dbReference type="SAM" id="Phobius"/>
    </source>
</evidence>
<comment type="caution">
    <text evidence="2">The sequence shown here is derived from an EMBL/GenBank/DDBJ whole genome shotgun (WGS) entry which is preliminary data.</text>
</comment>
<dbReference type="InterPro" id="IPR025338">
    <property type="entry name" value="DUF4244"/>
</dbReference>
<evidence type="ECO:0000313" key="3">
    <source>
        <dbReference type="Proteomes" id="UP000019277"/>
    </source>
</evidence>
<evidence type="ECO:0008006" key="4">
    <source>
        <dbReference type="Google" id="ProtNLM"/>
    </source>
</evidence>
<dbReference type="EMBL" id="AYXG01000203">
    <property type="protein sequence ID" value="EWC59495.1"/>
    <property type="molecule type" value="Genomic_DNA"/>
</dbReference>
<sequence length="57" mass="6008">MRKQERVLSDPGMSTVEYSIGLLVAAALAMLLYSVVTGGEVAAGLLGLVRRALSFEP</sequence>
<feature type="transmembrane region" description="Helical" evidence="1">
    <location>
        <begin position="20"/>
        <end position="49"/>
    </location>
</feature>
<dbReference type="AlphaFoldDB" id="W7IF61"/>
<proteinExistence type="predicted"/>
<gene>
    <name evidence="2" type="ORF">UO65_5223</name>
</gene>
<protein>
    <recommendedName>
        <fullName evidence="4">DUF4244 domain-containing protein</fullName>
    </recommendedName>
</protein>